<keyword evidence="2" id="KW-1185">Reference proteome</keyword>
<dbReference type="PANTHER" id="PTHR10000:SF8">
    <property type="entry name" value="HAD SUPERFAMILY HYDROLASE-LIKE, TYPE 3"/>
    <property type="match status" value="1"/>
</dbReference>
<dbReference type="SFLD" id="SFLDS00003">
    <property type="entry name" value="Haloacid_Dehalogenase"/>
    <property type="match status" value="1"/>
</dbReference>
<dbReference type="RefSeq" id="WP_166007374.1">
    <property type="nucleotide sequence ID" value="NZ_CP049886.1"/>
</dbReference>
<protein>
    <submittedName>
        <fullName evidence="1">HAD family phosphatase</fullName>
    </submittedName>
</protein>
<dbReference type="KEGG" id="vah:G7081_03300"/>
<dbReference type="EMBL" id="CP049886">
    <property type="protein sequence ID" value="QIL46167.1"/>
    <property type="molecule type" value="Genomic_DNA"/>
</dbReference>
<dbReference type="CDD" id="cd07516">
    <property type="entry name" value="HAD_Pase"/>
    <property type="match status" value="1"/>
</dbReference>
<evidence type="ECO:0000313" key="1">
    <source>
        <dbReference type="EMBL" id="QIL46167.1"/>
    </source>
</evidence>
<dbReference type="SUPFAM" id="SSF56784">
    <property type="entry name" value="HAD-like"/>
    <property type="match status" value="1"/>
</dbReference>
<dbReference type="InterPro" id="IPR036412">
    <property type="entry name" value="HAD-like_sf"/>
</dbReference>
<dbReference type="SFLD" id="SFLDG01140">
    <property type="entry name" value="C2.B:_Phosphomannomutase_and_P"/>
    <property type="match status" value="1"/>
</dbReference>
<dbReference type="Gene3D" id="3.40.50.1000">
    <property type="entry name" value="HAD superfamily/HAD-like"/>
    <property type="match status" value="1"/>
</dbReference>
<organism evidence="1 2">
    <name type="scientific">Vagococcus coleopterorum</name>
    <dbReference type="NCBI Taxonomy" id="2714946"/>
    <lineage>
        <taxon>Bacteria</taxon>
        <taxon>Bacillati</taxon>
        <taxon>Bacillota</taxon>
        <taxon>Bacilli</taxon>
        <taxon>Lactobacillales</taxon>
        <taxon>Enterococcaceae</taxon>
        <taxon>Vagococcus</taxon>
    </lineage>
</organism>
<dbReference type="InterPro" id="IPR023214">
    <property type="entry name" value="HAD_sf"/>
</dbReference>
<accession>A0A6G8AME2</accession>
<dbReference type="InterPro" id="IPR006379">
    <property type="entry name" value="HAD-SF_hydro_IIB"/>
</dbReference>
<dbReference type="NCBIfam" id="TIGR00099">
    <property type="entry name" value="Cof-subfamily"/>
    <property type="match status" value="1"/>
</dbReference>
<dbReference type="InterPro" id="IPR000150">
    <property type="entry name" value="Cof"/>
</dbReference>
<dbReference type="Pfam" id="PF08282">
    <property type="entry name" value="Hydrolase_3"/>
    <property type="match status" value="1"/>
</dbReference>
<gene>
    <name evidence="1" type="ORF">G7081_03300</name>
</gene>
<proteinExistence type="predicted"/>
<sequence>MIKLIAIDLDGTLLKDDKTISEKNIKTLQAAKQQGVKVVLCTGRPLNSVLPHLETLGLVEEGDFAVTFNGGLIQRNDTGEILSKVLLTKADIENIYQLSQELVFPLDVVSGPKVLKIQPQPTSNPSWYHKLNPLLNFVDVELSELPNDTEFNKAVCAISEEKIDELLPKVPAEYHEQYSIVRSGKAIFEFMPKGVSKADGLRRLGDLLGIQPEEMMALGDEENDQAMIRFVGLGVVMENGTAELKKDAQYITATNEEDGVALAVEKFVLADKEA</sequence>
<name>A0A6G8AME2_9ENTE</name>
<dbReference type="NCBIfam" id="TIGR01484">
    <property type="entry name" value="HAD-SF-IIB"/>
    <property type="match status" value="1"/>
</dbReference>
<dbReference type="SFLD" id="SFLDG01144">
    <property type="entry name" value="C2.B.4:_PGP_Like"/>
    <property type="match status" value="1"/>
</dbReference>
<evidence type="ECO:0000313" key="2">
    <source>
        <dbReference type="Proteomes" id="UP000500890"/>
    </source>
</evidence>
<dbReference type="AlphaFoldDB" id="A0A6G8AME2"/>
<dbReference type="GO" id="GO:0005829">
    <property type="term" value="C:cytosol"/>
    <property type="evidence" value="ECO:0007669"/>
    <property type="project" value="TreeGrafter"/>
</dbReference>
<dbReference type="GO" id="GO:0000287">
    <property type="term" value="F:magnesium ion binding"/>
    <property type="evidence" value="ECO:0007669"/>
    <property type="project" value="TreeGrafter"/>
</dbReference>
<dbReference type="PANTHER" id="PTHR10000">
    <property type="entry name" value="PHOSPHOSERINE PHOSPHATASE"/>
    <property type="match status" value="1"/>
</dbReference>
<dbReference type="Proteomes" id="UP000500890">
    <property type="component" value="Chromosome"/>
</dbReference>
<dbReference type="Gene3D" id="3.30.1240.10">
    <property type="match status" value="1"/>
</dbReference>
<reference evidence="1 2" key="1">
    <citation type="submission" date="2020-03" db="EMBL/GenBank/DDBJ databases">
        <title>Vagococcus sp. nov., isolated from beetles.</title>
        <authorList>
            <person name="Hyun D.-W."/>
            <person name="Bae J.-W."/>
        </authorList>
    </citation>
    <scope>NUCLEOTIDE SEQUENCE [LARGE SCALE GENOMIC DNA]</scope>
    <source>
        <strain evidence="1 2">HDW17A</strain>
    </source>
</reference>
<dbReference type="GO" id="GO:0016791">
    <property type="term" value="F:phosphatase activity"/>
    <property type="evidence" value="ECO:0007669"/>
    <property type="project" value="TreeGrafter"/>
</dbReference>